<dbReference type="Proteomes" id="UP000739538">
    <property type="component" value="Unassembled WGS sequence"/>
</dbReference>
<evidence type="ECO:0000313" key="3">
    <source>
        <dbReference type="Proteomes" id="UP000739538"/>
    </source>
</evidence>
<protein>
    <recommendedName>
        <fullName evidence="4">Thioredoxin domain-containing protein</fullName>
    </recommendedName>
</protein>
<evidence type="ECO:0000256" key="1">
    <source>
        <dbReference type="SAM" id="SignalP"/>
    </source>
</evidence>
<feature type="chain" id="PRO_5037049956" description="Thioredoxin domain-containing protein" evidence="1">
    <location>
        <begin position="41"/>
        <end position="319"/>
    </location>
</feature>
<feature type="signal peptide" evidence="1">
    <location>
        <begin position="1"/>
        <end position="40"/>
    </location>
</feature>
<sequence length="319" mass="35128">MYHSRKLAPPWQRTATWTILTGTFLASLAALTTSTTTASAEEKKKPDPIGVESAAQDEVPGLFPGGPAVEEFRTDNGWSPVGGYLVLVDDVVDERAGLYEDSEHHQFLVLLSGETPAFVLEKKGRQVGALARSHVERDEEGLPFPEMTSVESIGSFVDDEGFVRFDYDGATYLLRPEPAVVGERSAQALLSERPEYAHLASTYDPSPIALESLSRHHSDAEVIVLFPSWAKVSERIVPPLAKIVEKANNPHLHLTFIGLDRGLAQPESALKAYAPKVVPAVIVRADGRELARFEGTPERRLEIELAEVLKRHPEGERHR</sequence>
<name>A0A956NAP9_UNCEI</name>
<proteinExistence type="predicted"/>
<dbReference type="AlphaFoldDB" id="A0A956NAP9"/>
<organism evidence="2 3">
    <name type="scientific">Eiseniibacteriota bacterium</name>
    <dbReference type="NCBI Taxonomy" id="2212470"/>
    <lineage>
        <taxon>Bacteria</taxon>
        <taxon>Candidatus Eiseniibacteriota</taxon>
    </lineage>
</organism>
<reference evidence="2" key="1">
    <citation type="submission" date="2020-04" db="EMBL/GenBank/DDBJ databases">
        <authorList>
            <person name="Zhang T."/>
        </authorList>
    </citation>
    <scope>NUCLEOTIDE SEQUENCE</scope>
    <source>
        <strain evidence="2">HKST-UBA02</strain>
    </source>
</reference>
<reference evidence="2" key="2">
    <citation type="journal article" date="2021" name="Microbiome">
        <title>Successional dynamics and alternative stable states in a saline activated sludge microbial community over 9 years.</title>
        <authorList>
            <person name="Wang Y."/>
            <person name="Ye J."/>
            <person name="Ju F."/>
            <person name="Liu L."/>
            <person name="Boyd J.A."/>
            <person name="Deng Y."/>
            <person name="Parks D.H."/>
            <person name="Jiang X."/>
            <person name="Yin X."/>
            <person name="Woodcroft B.J."/>
            <person name="Tyson G.W."/>
            <person name="Hugenholtz P."/>
            <person name="Polz M.F."/>
            <person name="Zhang T."/>
        </authorList>
    </citation>
    <scope>NUCLEOTIDE SEQUENCE</scope>
    <source>
        <strain evidence="2">HKST-UBA02</strain>
    </source>
</reference>
<evidence type="ECO:0008006" key="4">
    <source>
        <dbReference type="Google" id="ProtNLM"/>
    </source>
</evidence>
<keyword evidence="1" id="KW-0732">Signal</keyword>
<accession>A0A956NAP9</accession>
<evidence type="ECO:0000313" key="2">
    <source>
        <dbReference type="EMBL" id="MCA9755516.1"/>
    </source>
</evidence>
<comment type="caution">
    <text evidence="2">The sequence shown here is derived from an EMBL/GenBank/DDBJ whole genome shotgun (WGS) entry which is preliminary data.</text>
</comment>
<dbReference type="EMBL" id="JAGQHS010000024">
    <property type="protein sequence ID" value="MCA9755516.1"/>
    <property type="molecule type" value="Genomic_DNA"/>
</dbReference>
<gene>
    <name evidence="2" type="ORF">KDA27_06920</name>
</gene>